<reference evidence="6 7" key="1">
    <citation type="journal article" date="2014" name="Int. J. Syst. Evol. Microbiol.">
        <title>Complete genome sequence of Corynebacterium casei LMG S-19264T (=DSM 44701T), isolated from a smear-ripened cheese.</title>
        <authorList>
            <consortium name="US DOE Joint Genome Institute (JGI-PGF)"/>
            <person name="Walter F."/>
            <person name="Albersmeier A."/>
            <person name="Kalinowski J."/>
            <person name="Ruckert C."/>
        </authorList>
    </citation>
    <scope>NUCLEOTIDE SEQUENCE [LARGE SCALE GENOMIC DNA]</scope>
    <source>
        <strain evidence="6 7">CGMCC 1.15896</strain>
    </source>
</reference>
<dbReference type="Pfam" id="PF13632">
    <property type="entry name" value="Glyco_trans_2_3"/>
    <property type="match status" value="1"/>
</dbReference>
<dbReference type="EMBL" id="BMKB01000004">
    <property type="protein sequence ID" value="GGA56951.1"/>
    <property type="molecule type" value="Genomic_DNA"/>
</dbReference>
<organism evidence="6 7">
    <name type="scientific">Pelagibacterium lentulum</name>
    <dbReference type="NCBI Taxonomy" id="2029865"/>
    <lineage>
        <taxon>Bacteria</taxon>
        <taxon>Pseudomonadati</taxon>
        <taxon>Pseudomonadota</taxon>
        <taxon>Alphaproteobacteria</taxon>
        <taxon>Hyphomicrobiales</taxon>
        <taxon>Devosiaceae</taxon>
        <taxon>Pelagibacterium</taxon>
    </lineage>
</organism>
<dbReference type="GO" id="GO:0016757">
    <property type="term" value="F:glycosyltransferase activity"/>
    <property type="evidence" value="ECO:0007669"/>
    <property type="project" value="UniProtKB-KW"/>
</dbReference>
<dbReference type="PANTHER" id="PTHR43630">
    <property type="entry name" value="POLY-BETA-1,6-N-ACETYL-D-GLUCOSAMINE SYNTHASE"/>
    <property type="match status" value="1"/>
</dbReference>
<dbReference type="PANTHER" id="PTHR43630:SF1">
    <property type="entry name" value="POLY-BETA-1,6-N-ACETYL-D-GLUCOSAMINE SYNTHASE"/>
    <property type="match status" value="1"/>
</dbReference>
<comment type="caution">
    <text evidence="6">The sequence shown here is derived from an EMBL/GenBank/DDBJ whole genome shotgun (WGS) entry which is preliminary data.</text>
</comment>
<feature type="transmembrane region" description="Helical" evidence="4">
    <location>
        <begin position="531"/>
        <end position="553"/>
    </location>
</feature>
<evidence type="ECO:0000313" key="7">
    <source>
        <dbReference type="Proteomes" id="UP000596977"/>
    </source>
</evidence>
<dbReference type="RefSeq" id="WP_164735094.1">
    <property type="nucleotide sequence ID" value="NZ_BMKB01000004.1"/>
</dbReference>
<keyword evidence="7" id="KW-1185">Reference proteome</keyword>
<comment type="similarity">
    <text evidence="1">Belongs to the glycosyltransferase 2 family.</text>
</comment>
<feature type="transmembrane region" description="Helical" evidence="4">
    <location>
        <begin position="170"/>
        <end position="190"/>
    </location>
</feature>
<evidence type="ECO:0000256" key="2">
    <source>
        <dbReference type="ARBA" id="ARBA00022676"/>
    </source>
</evidence>
<feature type="domain" description="Glycosyltransferase 2-like" evidence="5">
    <location>
        <begin position="324"/>
        <end position="518"/>
    </location>
</feature>
<gene>
    <name evidence="6" type="ORF">GCM10011499_28960</name>
</gene>
<evidence type="ECO:0000256" key="1">
    <source>
        <dbReference type="ARBA" id="ARBA00006739"/>
    </source>
</evidence>
<protein>
    <submittedName>
        <fullName evidence="6">Glycosyl transferase</fullName>
    </submittedName>
</protein>
<feature type="transmembrane region" description="Helical" evidence="4">
    <location>
        <begin position="489"/>
        <end position="519"/>
    </location>
</feature>
<keyword evidence="4" id="KW-0472">Membrane</keyword>
<feature type="transmembrane region" description="Helical" evidence="4">
    <location>
        <begin position="196"/>
        <end position="216"/>
    </location>
</feature>
<keyword evidence="2" id="KW-0328">Glycosyltransferase</keyword>
<dbReference type="InterPro" id="IPR029044">
    <property type="entry name" value="Nucleotide-diphossugar_trans"/>
</dbReference>
<evidence type="ECO:0000256" key="4">
    <source>
        <dbReference type="SAM" id="Phobius"/>
    </source>
</evidence>
<keyword evidence="3 6" id="KW-0808">Transferase</keyword>
<dbReference type="Gene3D" id="3.90.550.10">
    <property type="entry name" value="Spore Coat Polysaccharide Biosynthesis Protein SpsA, Chain A"/>
    <property type="match status" value="1"/>
</dbReference>
<keyword evidence="4" id="KW-0812">Transmembrane</keyword>
<dbReference type="SUPFAM" id="SSF53448">
    <property type="entry name" value="Nucleotide-diphospho-sugar transferases"/>
    <property type="match status" value="1"/>
</dbReference>
<accession>A0A916RH51</accession>
<dbReference type="InterPro" id="IPR001173">
    <property type="entry name" value="Glyco_trans_2-like"/>
</dbReference>
<evidence type="ECO:0000256" key="3">
    <source>
        <dbReference type="ARBA" id="ARBA00022679"/>
    </source>
</evidence>
<feature type="transmembrane region" description="Helical" evidence="4">
    <location>
        <begin position="565"/>
        <end position="584"/>
    </location>
</feature>
<keyword evidence="4" id="KW-1133">Transmembrane helix</keyword>
<dbReference type="Proteomes" id="UP000596977">
    <property type="component" value="Unassembled WGS sequence"/>
</dbReference>
<dbReference type="AlphaFoldDB" id="A0A916RH51"/>
<sequence length="623" mass="68791">MNRADRCAFLIEIVGEHWCTARVADGILARAEALQADPLHVTSVQYGVPVETLYERVATLLELRYSEAISRHMGPLDGFTALESIPQVQTARGAFGGRRVVFAAPGFDQLFEIRAQLANRADLRRQLVIVAPRHLRMGLAKVNETSLLTNAYQGLVRAFPFGNAHLDLPLTGRIAFVALLAAIVLMALIVPFAHHAMLTVIFTLILVTPSAFRVWAALTAARNTPIDTDILLSDAHLPIYSVLIPLRDEAHMVPQIVAAMKAFDYPKEKLDILFVVESESTATIEAVNRGMEPGYMDMIVVPRGGPATKPKAINFALPIARGDHVVVFDAEDRPDPGQLRKAASLFAQFPAYDCLQAELVIENAETNFLTRMFAAEYAGHFGLLLPALARLEMPLPLGGTSNHFRLSTLRRIGAWDSFNVTEDADLGIRLARLDRQVKSFASYTYETAPTTLGVWVRQRTRWQKGWMQTLIVHGSRPVRLWRTLGATKFAAFWIFVGSMVFSTAIHGPFFMLVAAILIWELATLVGPSTGTFLNIVLLFLGYMGAAAAGTIGLARLNRSAMSPILIGLPIHWLLCWLAVFLAAIELIHRPFYWAKTAHSISNLSKPKKRKSTIESGLNLSVEK</sequence>
<evidence type="ECO:0000313" key="6">
    <source>
        <dbReference type="EMBL" id="GGA56951.1"/>
    </source>
</evidence>
<name>A0A916RH51_9HYPH</name>
<evidence type="ECO:0000259" key="5">
    <source>
        <dbReference type="Pfam" id="PF13632"/>
    </source>
</evidence>
<proteinExistence type="inferred from homology"/>